<evidence type="ECO:0000313" key="7">
    <source>
        <dbReference type="EMBL" id="GAA4385787.1"/>
    </source>
</evidence>
<name>A0ABP8J642_9ACTN</name>
<feature type="transmembrane region" description="Helical" evidence="5">
    <location>
        <begin position="467"/>
        <end position="486"/>
    </location>
</feature>
<dbReference type="PROSITE" id="PS00216">
    <property type="entry name" value="SUGAR_TRANSPORT_1"/>
    <property type="match status" value="1"/>
</dbReference>
<feature type="transmembrane region" description="Helical" evidence="5">
    <location>
        <begin position="125"/>
        <end position="148"/>
    </location>
</feature>
<organism evidence="7 8">
    <name type="scientific">Tsukamurella soli</name>
    <dbReference type="NCBI Taxonomy" id="644556"/>
    <lineage>
        <taxon>Bacteria</taxon>
        <taxon>Bacillati</taxon>
        <taxon>Actinomycetota</taxon>
        <taxon>Actinomycetes</taxon>
        <taxon>Mycobacteriales</taxon>
        <taxon>Tsukamurellaceae</taxon>
        <taxon>Tsukamurella</taxon>
    </lineage>
</organism>
<evidence type="ECO:0000259" key="6">
    <source>
        <dbReference type="PROSITE" id="PS50850"/>
    </source>
</evidence>
<feature type="transmembrane region" description="Helical" evidence="5">
    <location>
        <begin position="292"/>
        <end position="313"/>
    </location>
</feature>
<dbReference type="InterPro" id="IPR005829">
    <property type="entry name" value="Sugar_transporter_CS"/>
</dbReference>
<dbReference type="InterPro" id="IPR020846">
    <property type="entry name" value="MFS_dom"/>
</dbReference>
<dbReference type="Gene3D" id="1.20.1250.20">
    <property type="entry name" value="MFS general substrate transporter like domains"/>
    <property type="match status" value="1"/>
</dbReference>
<dbReference type="InterPro" id="IPR011701">
    <property type="entry name" value="MFS"/>
</dbReference>
<feature type="transmembrane region" description="Helical" evidence="5">
    <location>
        <begin position="189"/>
        <end position="207"/>
    </location>
</feature>
<evidence type="ECO:0000256" key="4">
    <source>
        <dbReference type="ARBA" id="ARBA00023136"/>
    </source>
</evidence>
<evidence type="ECO:0000313" key="8">
    <source>
        <dbReference type="Proteomes" id="UP001500635"/>
    </source>
</evidence>
<evidence type="ECO:0000256" key="2">
    <source>
        <dbReference type="ARBA" id="ARBA00022692"/>
    </source>
</evidence>
<feature type="transmembrane region" description="Helical" evidence="5">
    <location>
        <begin position="392"/>
        <end position="410"/>
    </location>
</feature>
<feature type="transmembrane region" description="Helical" evidence="5">
    <location>
        <begin position="351"/>
        <end position="372"/>
    </location>
</feature>
<proteinExistence type="predicted"/>
<feature type="transmembrane region" description="Helical" evidence="5">
    <location>
        <begin position="257"/>
        <end position="280"/>
    </location>
</feature>
<keyword evidence="8" id="KW-1185">Reference proteome</keyword>
<feature type="transmembrane region" description="Helical" evidence="5">
    <location>
        <begin position="320"/>
        <end position="339"/>
    </location>
</feature>
<sequence>MLAVVCIGTMMTFVDVSSTIAALATIQADLRPSAASAVWITSAYSLVVASLVLVAGTAADLLGRRLVFGAGAATFAIGSAFAMVAGSTGMLIAAQAVMGVGGAMVLPSGLALVTHAFSDPHRRTVGVSIWAGSSGLGLALGPVLAGTFVKAGSWHLAFATNVVLGIGAVLGAVLVLAESRYPGRRRLDPVGVALGTLTVATLTFAVIEGGTMGYGSETIVTAWIVAVAALAGFVTWESRHPSPMLDVRLFQSPSFSAVMAVAATAMFGFTGTALLTTLQLQHSAGTTVLGAGLRLLAMFIPFVAASASAGLVVRRTGFRVILTAGLTLMAAGDLLLLLTRPGPDFARMLPGLLVVGLGAGVLVAPSTAAAVISVPTAQAGMASAAVNMFRQVGNVLGAAVLGTVLTTGFAEQLGRRLSTAHVPTPVADGVVAAAGHGDAGAAALPAHLTRVVEDAVRGAFTTADHHGLVVGAAVLLVVAVPAALFVRSRPAAA</sequence>
<gene>
    <name evidence="7" type="ORF">GCM10023147_07950</name>
</gene>
<evidence type="ECO:0000256" key="5">
    <source>
        <dbReference type="SAM" id="Phobius"/>
    </source>
</evidence>
<feature type="transmembrane region" description="Helical" evidence="5">
    <location>
        <begin position="154"/>
        <end position="177"/>
    </location>
</feature>
<dbReference type="Gene3D" id="1.20.1720.10">
    <property type="entry name" value="Multidrug resistance protein D"/>
    <property type="match status" value="1"/>
</dbReference>
<keyword evidence="2 5" id="KW-0812">Transmembrane</keyword>
<feature type="transmembrane region" description="Helical" evidence="5">
    <location>
        <begin position="37"/>
        <end position="59"/>
    </location>
</feature>
<reference evidence="8" key="1">
    <citation type="journal article" date="2019" name="Int. J. Syst. Evol. Microbiol.">
        <title>The Global Catalogue of Microorganisms (GCM) 10K type strain sequencing project: providing services to taxonomists for standard genome sequencing and annotation.</title>
        <authorList>
            <consortium name="The Broad Institute Genomics Platform"/>
            <consortium name="The Broad Institute Genome Sequencing Center for Infectious Disease"/>
            <person name="Wu L."/>
            <person name="Ma J."/>
        </authorList>
    </citation>
    <scope>NUCLEOTIDE SEQUENCE [LARGE SCALE GENOMIC DNA]</scope>
    <source>
        <strain evidence="8">JCM 17688</strain>
    </source>
</reference>
<comment type="subcellular location">
    <subcellularLocation>
        <location evidence="1">Cell membrane</location>
        <topology evidence="1">Multi-pass membrane protein</topology>
    </subcellularLocation>
</comment>
<evidence type="ECO:0000256" key="1">
    <source>
        <dbReference type="ARBA" id="ARBA00004651"/>
    </source>
</evidence>
<feature type="transmembrane region" description="Helical" evidence="5">
    <location>
        <begin position="219"/>
        <end position="236"/>
    </location>
</feature>
<dbReference type="CDD" id="cd17321">
    <property type="entry name" value="MFS_MMR_MDR_like"/>
    <property type="match status" value="1"/>
</dbReference>
<dbReference type="PROSITE" id="PS50850">
    <property type="entry name" value="MFS"/>
    <property type="match status" value="1"/>
</dbReference>
<comment type="caution">
    <text evidence="7">The sequence shown here is derived from an EMBL/GenBank/DDBJ whole genome shotgun (WGS) entry which is preliminary data.</text>
</comment>
<dbReference type="InterPro" id="IPR036259">
    <property type="entry name" value="MFS_trans_sf"/>
</dbReference>
<dbReference type="PANTHER" id="PTHR42718:SF48">
    <property type="entry name" value="CONSERVED TWO-DOMAIN MEMBRANE PROTEIN-RELATED"/>
    <property type="match status" value="1"/>
</dbReference>
<dbReference type="PANTHER" id="PTHR42718">
    <property type="entry name" value="MAJOR FACILITATOR SUPERFAMILY MULTIDRUG TRANSPORTER MFSC"/>
    <property type="match status" value="1"/>
</dbReference>
<accession>A0ABP8J642</accession>
<keyword evidence="4 5" id="KW-0472">Membrane</keyword>
<dbReference type="SUPFAM" id="SSF103473">
    <property type="entry name" value="MFS general substrate transporter"/>
    <property type="match status" value="1"/>
</dbReference>
<dbReference type="Proteomes" id="UP001500635">
    <property type="component" value="Unassembled WGS sequence"/>
</dbReference>
<dbReference type="EMBL" id="BAABFR010000008">
    <property type="protein sequence ID" value="GAA4385787.1"/>
    <property type="molecule type" value="Genomic_DNA"/>
</dbReference>
<feature type="domain" description="Major facilitator superfamily (MFS) profile" evidence="6">
    <location>
        <begin position="1"/>
        <end position="490"/>
    </location>
</feature>
<feature type="transmembrane region" description="Helical" evidence="5">
    <location>
        <begin position="66"/>
        <end position="86"/>
    </location>
</feature>
<dbReference type="Pfam" id="PF07690">
    <property type="entry name" value="MFS_1"/>
    <property type="match status" value="1"/>
</dbReference>
<keyword evidence="3 5" id="KW-1133">Transmembrane helix</keyword>
<protein>
    <submittedName>
        <fullName evidence="7">MFS transporter</fullName>
    </submittedName>
</protein>
<feature type="transmembrane region" description="Helical" evidence="5">
    <location>
        <begin position="92"/>
        <end position="113"/>
    </location>
</feature>
<evidence type="ECO:0000256" key="3">
    <source>
        <dbReference type="ARBA" id="ARBA00022989"/>
    </source>
</evidence>